<feature type="compositionally biased region" description="Basic and acidic residues" evidence="1">
    <location>
        <begin position="9"/>
        <end position="25"/>
    </location>
</feature>
<dbReference type="PATRIC" id="fig|270498.16.peg.2289"/>
<sequence length="869" mass="88775">MESEIQSDASEKETEQQEEQEKGNDNDTQEDPDEKSGDNSVVIKDSADSGMAEQNKTPQENAIVQEAEQEMSLFSDVGILNANAILDAAELQQEIDNGSVDLVLADDTADFVIDIPITVPAGKQVSIDINGRTVKQQKGISIAGGLTLKNSKSTGMIIRDTGYTASMLAVTGSLRTSDIVIDGGAVWTGSENTYLKRGTTNSGIAASASIVAVSNAAATFNMNANTTLQNNIAGAGGGISVSAGTVVMEGGKITQCADNGNNNGGAVYMTGGSFTMNGGEMTSNSALRGGAVSAGGSFTMNGGTIKNNATFSSIKNATNAGGVLVASGGSLTMNSGTIGDNYAKDAGGGVSISDGRFTMNGGTISGNKGTNGGGVSTAKSPGNAALFLMKGGTIEDNSASYGGGVQNNSIYSAGYTHDGTTYYAGTIIAGGTIKNNTAAYQGGGVHADTVYAASQVALVGGTISGNKTTSTFTGGGGGLYLERGTSGANVVNGGTFRENTSANAGGAIYVEYSENLLEDLTMSGNTAKNGGGVYVVGNASKPAVVTLKGCEVTGNTATNSGGGIYLNKSGSTGKAEFIMSTGSKIYDNEATASGNDYTAVAGCTTTLLPAADMNLPGRDNWFEDKAGARYITSESPVVYPVVGGDTSALDLTLGIVHVVTYKDGLEGVAFADDVHENLPHNSVTPDYTDGTPTHEGHTFTGWDLAIAPTVTEDATYTAQWEKNKHTVTYNDGVDGEEVFPDDVHADIPYGEATPAFVSGTPVREGYAFTGWTPDVADTVTKDVTYKAGWKSDPTPTPTPTPDPTPTPEPDPTPPADNGNGTGGNGQTVNSSVKTGDHVNMAMYVAIAVVCGAVLTGVRVYMMKKRDKKG</sequence>
<dbReference type="Gene3D" id="2.160.20.20">
    <property type="match status" value="1"/>
</dbReference>
<feature type="compositionally biased region" description="Pro residues" evidence="1">
    <location>
        <begin position="794"/>
        <end position="814"/>
    </location>
</feature>
<dbReference type="PANTHER" id="PTHR11319:SF35">
    <property type="entry name" value="OUTER MEMBRANE PROTEIN PMPC-RELATED"/>
    <property type="match status" value="1"/>
</dbReference>
<keyword evidence="2" id="KW-0472">Membrane</keyword>
<name>A0A0M2NBU4_9FIRM</name>
<comment type="caution">
    <text evidence="3">The sequence shown here is derived from an EMBL/GenBank/DDBJ whole genome shotgun (WGS) entry which is preliminary data.</text>
</comment>
<feature type="region of interest" description="Disordered" evidence="1">
    <location>
        <begin position="1"/>
        <end position="57"/>
    </location>
</feature>
<dbReference type="InterPro" id="IPR012332">
    <property type="entry name" value="Autotransporter_pectin_lyase_C"/>
</dbReference>
<evidence type="ECO:0000313" key="4">
    <source>
        <dbReference type="Proteomes" id="UP000034076"/>
    </source>
</evidence>
<dbReference type="PANTHER" id="PTHR11319">
    <property type="entry name" value="G PROTEIN-COUPLED RECEPTOR-RELATED"/>
    <property type="match status" value="1"/>
</dbReference>
<keyword evidence="2" id="KW-0812">Transmembrane</keyword>
<dbReference type="EMBL" id="LAYJ01000123">
    <property type="protein sequence ID" value="KKI49728.1"/>
    <property type="molecule type" value="Genomic_DNA"/>
</dbReference>
<gene>
    <name evidence="3" type="ORF">CHK_2748</name>
</gene>
<feature type="region of interest" description="Disordered" evidence="1">
    <location>
        <begin position="786"/>
        <end position="832"/>
    </location>
</feature>
<dbReference type="SUPFAM" id="SSF51126">
    <property type="entry name" value="Pectin lyase-like"/>
    <property type="match status" value="2"/>
</dbReference>
<dbReference type="AlphaFoldDB" id="A0A0M2NBU4"/>
<evidence type="ECO:0000256" key="2">
    <source>
        <dbReference type="SAM" id="Phobius"/>
    </source>
</evidence>
<organism evidence="3 4">
    <name type="scientific">Christensenella hongkongensis</name>
    <dbReference type="NCBI Taxonomy" id="270498"/>
    <lineage>
        <taxon>Bacteria</taxon>
        <taxon>Bacillati</taxon>
        <taxon>Bacillota</taxon>
        <taxon>Clostridia</taxon>
        <taxon>Christensenellales</taxon>
        <taxon>Christensenellaceae</taxon>
        <taxon>Christensenella</taxon>
    </lineage>
</organism>
<dbReference type="InterPro" id="IPR006626">
    <property type="entry name" value="PbH1"/>
</dbReference>
<evidence type="ECO:0000313" key="3">
    <source>
        <dbReference type="EMBL" id="KKI49728.1"/>
    </source>
</evidence>
<dbReference type="Gene3D" id="2.60.40.4270">
    <property type="entry name" value="Listeria-Bacteroides repeat domain"/>
    <property type="match status" value="1"/>
</dbReference>
<proteinExistence type="predicted"/>
<feature type="transmembrane region" description="Helical" evidence="2">
    <location>
        <begin position="840"/>
        <end position="861"/>
    </location>
</feature>
<keyword evidence="4" id="KW-1185">Reference proteome</keyword>
<evidence type="ECO:0000256" key="1">
    <source>
        <dbReference type="SAM" id="MobiDB-lite"/>
    </source>
</evidence>
<dbReference type="Proteomes" id="UP000034076">
    <property type="component" value="Unassembled WGS sequence"/>
</dbReference>
<dbReference type="InterPro" id="IPR011050">
    <property type="entry name" value="Pectin_lyase_fold/virulence"/>
</dbReference>
<protein>
    <submittedName>
        <fullName evidence="3">Putative extracellular nuclease</fullName>
    </submittedName>
</protein>
<dbReference type="SMART" id="SM00710">
    <property type="entry name" value="PbH1"/>
    <property type="match status" value="9"/>
</dbReference>
<accession>A0A0M2NBU4</accession>
<dbReference type="InterPro" id="IPR042229">
    <property type="entry name" value="Listeria/Bacterioides_rpt_sf"/>
</dbReference>
<keyword evidence="2" id="KW-1133">Transmembrane helix</keyword>
<reference evidence="3 4" key="1">
    <citation type="submission" date="2015-04" db="EMBL/GenBank/DDBJ databases">
        <title>Draft genome sequence of bacteremic isolate Catabacter hongkongensis type strain HKU16T.</title>
        <authorList>
            <person name="Lau S.K."/>
            <person name="Teng J.L."/>
            <person name="Huang Y."/>
            <person name="Curreem S.O."/>
            <person name="Tsui S.K."/>
            <person name="Woo P.C."/>
        </authorList>
    </citation>
    <scope>NUCLEOTIDE SEQUENCE [LARGE SCALE GENOMIC DNA]</scope>
    <source>
        <strain evidence="3 4">HKU16</strain>
    </source>
</reference>